<keyword evidence="1" id="KW-0472">Membrane</keyword>
<keyword evidence="1" id="KW-0812">Transmembrane</keyword>
<name>A0ABT1SEE0_9FIRM</name>
<dbReference type="RefSeq" id="WP_256312401.1">
    <property type="nucleotide sequence ID" value="NZ_CP172320.1"/>
</dbReference>
<dbReference type="Proteomes" id="UP001524478">
    <property type="component" value="Unassembled WGS sequence"/>
</dbReference>
<organism evidence="2 3">
    <name type="scientific">Tissierella carlieri</name>
    <dbReference type="NCBI Taxonomy" id="689904"/>
    <lineage>
        <taxon>Bacteria</taxon>
        <taxon>Bacillati</taxon>
        <taxon>Bacillota</taxon>
        <taxon>Tissierellia</taxon>
        <taxon>Tissierellales</taxon>
        <taxon>Tissierellaceae</taxon>
        <taxon>Tissierella</taxon>
    </lineage>
</organism>
<evidence type="ECO:0000256" key="1">
    <source>
        <dbReference type="SAM" id="Phobius"/>
    </source>
</evidence>
<feature type="transmembrane region" description="Helical" evidence="1">
    <location>
        <begin position="47"/>
        <end position="70"/>
    </location>
</feature>
<sequence>MKDIDKESIDFLLEKSLASYDKVDEKLNQELKKKLRYGNSKEKTISIWWLPMVISIFITIAVSTIAFIYIPYGTLQVMIMVFGLLTMIFSIVLTAIGVKYFELKKGAVICL</sequence>
<reference evidence="2 3" key="1">
    <citation type="submission" date="2022-06" db="EMBL/GenBank/DDBJ databases">
        <title>Isolation of gut microbiota from human fecal samples.</title>
        <authorList>
            <person name="Pamer E.G."/>
            <person name="Barat B."/>
            <person name="Waligurski E."/>
            <person name="Medina S."/>
            <person name="Paddock L."/>
            <person name="Mostad J."/>
        </authorList>
    </citation>
    <scope>NUCLEOTIDE SEQUENCE [LARGE SCALE GENOMIC DNA]</scope>
    <source>
        <strain evidence="2 3">DFI.7.95</strain>
    </source>
</reference>
<protein>
    <submittedName>
        <fullName evidence="2">Uncharacterized protein</fullName>
    </submittedName>
</protein>
<evidence type="ECO:0000313" key="2">
    <source>
        <dbReference type="EMBL" id="MCQ4924811.1"/>
    </source>
</evidence>
<keyword evidence="1" id="KW-1133">Transmembrane helix</keyword>
<comment type="caution">
    <text evidence="2">The sequence shown here is derived from an EMBL/GenBank/DDBJ whole genome shotgun (WGS) entry which is preliminary data.</text>
</comment>
<accession>A0ABT1SEE0</accession>
<keyword evidence="3" id="KW-1185">Reference proteome</keyword>
<proteinExistence type="predicted"/>
<evidence type="ECO:0000313" key="3">
    <source>
        <dbReference type="Proteomes" id="UP001524478"/>
    </source>
</evidence>
<gene>
    <name evidence="2" type="ORF">NE686_17045</name>
</gene>
<feature type="transmembrane region" description="Helical" evidence="1">
    <location>
        <begin position="76"/>
        <end position="98"/>
    </location>
</feature>
<dbReference type="EMBL" id="JANGAC010000015">
    <property type="protein sequence ID" value="MCQ4924811.1"/>
    <property type="molecule type" value="Genomic_DNA"/>
</dbReference>